<feature type="transmembrane region" description="Helical" evidence="5">
    <location>
        <begin position="110"/>
        <end position="130"/>
    </location>
</feature>
<feature type="transmembrane region" description="Helical" evidence="5">
    <location>
        <begin position="216"/>
        <end position="238"/>
    </location>
</feature>
<organism evidence="6">
    <name type="scientific">hydrocarbon metagenome</name>
    <dbReference type="NCBI Taxonomy" id="938273"/>
    <lineage>
        <taxon>unclassified sequences</taxon>
        <taxon>metagenomes</taxon>
        <taxon>ecological metagenomes</taxon>
    </lineage>
</organism>
<dbReference type="InterPro" id="IPR000537">
    <property type="entry name" value="UbiA_prenyltransferase"/>
</dbReference>
<dbReference type="GO" id="GO:0016020">
    <property type="term" value="C:membrane"/>
    <property type="evidence" value="ECO:0007669"/>
    <property type="project" value="UniProtKB-SubCell"/>
</dbReference>
<gene>
    <name evidence="6" type="ORF">ASZ90_016529</name>
</gene>
<sequence length="307" mass="33703">MFENVRPYAPFQYSFTAILDYLVYSSVYLSLAAAGMAYLSSVLHDVPCNPVVLILGMLTTYSVYNLNRKTDENEDEINHSERYAFTKRYEKTLLATAIGAYVLALVLSGFYGMVVIIVSALPLLSGLVYSTPLFPRGFRYRRLKEIPVAKSLLVAFAWALPPALLPVYVAGAIPGVITLGVVLFFFSLVFINTVLFDIRDVEGDRATGVRTIPVCIGIPGTKLLLTLANVTFGLAIVSLLAVRIPLICLVLIFAGMIYAQGYILLYQKMRTGNLVCDLIADGQFILLGLCMAILVVIRGALPVLPLW</sequence>
<feature type="transmembrane region" description="Helical" evidence="5">
    <location>
        <begin position="88"/>
        <end position="104"/>
    </location>
</feature>
<keyword evidence="4 5" id="KW-0472">Membrane</keyword>
<dbReference type="EMBL" id="LNQE01001737">
    <property type="protein sequence ID" value="KUG10706.1"/>
    <property type="molecule type" value="Genomic_DNA"/>
</dbReference>
<evidence type="ECO:0000256" key="3">
    <source>
        <dbReference type="ARBA" id="ARBA00022989"/>
    </source>
</evidence>
<keyword evidence="2 5" id="KW-0812">Transmembrane</keyword>
<dbReference type="Pfam" id="PF01040">
    <property type="entry name" value="UbiA"/>
    <property type="match status" value="1"/>
</dbReference>
<feature type="transmembrane region" description="Helical" evidence="5">
    <location>
        <begin position="244"/>
        <end position="266"/>
    </location>
</feature>
<evidence type="ECO:0000256" key="1">
    <source>
        <dbReference type="ARBA" id="ARBA00004141"/>
    </source>
</evidence>
<comment type="caution">
    <text evidence="6">The sequence shown here is derived from an EMBL/GenBank/DDBJ whole genome shotgun (WGS) entry which is preliminary data.</text>
</comment>
<evidence type="ECO:0000256" key="5">
    <source>
        <dbReference type="SAM" id="Phobius"/>
    </source>
</evidence>
<evidence type="ECO:0000256" key="2">
    <source>
        <dbReference type="ARBA" id="ARBA00022692"/>
    </source>
</evidence>
<dbReference type="CDD" id="cd13967">
    <property type="entry name" value="PT_UbiA_5"/>
    <property type="match status" value="1"/>
</dbReference>
<name>A0A0W8EQM0_9ZZZZ</name>
<feature type="transmembrane region" description="Helical" evidence="5">
    <location>
        <begin position="51"/>
        <end position="67"/>
    </location>
</feature>
<dbReference type="AlphaFoldDB" id="A0A0W8EQM0"/>
<feature type="transmembrane region" description="Helical" evidence="5">
    <location>
        <begin position="176"/>
        <end position="195"/>
    </location>
</feature>
<proteinExistence type="predicted"/>
<keyword evidence="6" id="KW-0808">Transferase</keyword>
<reference evidence="6" key="1">
    <citation type="journal article" date="2015" name="Proc. Natl. Acad. Sci. U.S.A.">
        <title>Networks of energetic and metabolic interactions define dynamics in microbial communities.</title>
        <authorList>
            <person name="Embree M."/>
            <person name="Liu J.K."/>
            <person name="Al-Bassam M.M."/>
            <person name="Zengler K."/>
        </authorList>
    </citation>
    <scope>NUCLEOTIDE SEQUENCE</scope>
</reference>
<dbReference type="GO" id="GO:0016765">
    <property type="term" value="F:transferase activity, transferring alkyl or aryl (other than methyl) groups"/>
    <property type="evidence" value="ECO:0007669"/>
    <property type="project" value="InterPro"/>
</dbReference>
<feature type="transmembrane region" description="Helical" evidence="5">
    <location>
        <begin position="151"/>
        <end position="170"/>
    </location>
</feature>
<accession>A0A0W8EQM0</accession>
<evidence type="ECO:0000256" key="4">
    <source>
        <dbReference type="ARBA" id="ARBA00023136"/>
    </source>
</evidence>
<feature type="transmembrane region" description="Helical" evidence="5">
    <location>
        <begin position="278"/>
        <end position="301"/>
    </location>
</feature>
<protein>
    <submittedName>
        <fullName evidence="6">Ubia prenyltransferase</fullName>
    </submittedName>
</protein>
<comment type="subcellular location">
    <subcellularLocation>
        <location evidence="1">Membrane</location>
        <topology evidence="1">Multi-pass membrane protein</topology>
    </subcellularLocation>
</comment>
<evidence type="ECO:0000313" key="6">
    <source>
        <dbReference type="EMBL" id="KUG10706.1"/>
    </source>
</evidence>
<feature type="transmembrane region" description="Helical" evidence="5">
    <location>
        <begin position="21"/>
        <end position="39"/>
    </location>
</feature>
<keyword evidence="3 5" id="KW-1133">Transmembrane helix</keyword>